<reference evidence="1" key="1">
    <citation type="submission" date="2021-05" db="EMBL/GenBank/DDBJ databases">
        <authorList>
            <person name="Alioto T."/>
            <person name="Alioto T."/>
            <person name="Gomez Garrido J."/>
        </authorList>
    </citation>
    <scope>NUCLEOTIDE SEQUENCE</scope>
</reference>
<proteinExistence type="predicted"/>
<protein>
    <submittedName>
        <fullName evidence="1">Uncharacterized protein</fullName>
    </submittedName>
</protein>
<name>A0A8D8ZFE0_9HEMI</name>
<organism evidence="1">
    <name type="scientific">Cacopsylla melanoneura</name>
    <dbReference type="NCBI Taxonomy" id="428564"/>
    <lineage>
        <taxon>Eukaryota</taxon>
        <taxon>Metazoa</taxon>
        <taxon>Ecdysozoa</taxon>
        <taxon>Arthropoda</taxon>
        <taxon>Hexapoda</taxon>
        <taxon>Insecta</taxon>
        <taxon>Pterygota</taxon>
        <taxon>Neoptera</taxon>
        <taxon>Paraneoptera</taxon>
        <taxon>Hemiptera</taxon>
        <taxon>Sternorrhyncha</taxon>
        <taxon>Psylloidea</taxon>
        <taxon>Psyllidae</taxon>
        <taxon>Psyllinae</taxon>
        <taxon>Cacopsylla</taxon>
    </lineage>
</organism>
<sequence>MTTEITVIDNCQLQHQIIVFPHTNTCLYVYLVYSPLCIWTISVPQKERLDRYQIEFKSLFEIRQLWWTDFNRDRIVDVTCHTTPRQNVHYHDSTALMIELLNKEIKRYELFTILGIIIRYTGHKIKVD</sequence>
<accession>A0A8D8ZFE0</accession>
<dbReference type="EMBL" id="HBUF01482434">
    <property type="protein sequence ID" value="CAG6745042.1"/>
    <property type="molecule type" value="Transcribed_RNA"/>
</dbReference>
<evidence type="ECO:0000313" key="1">
    <source>
        <dbReference type="EMBL" id="CAG6745042.1"/>
    </source>
</evidence>
<dbReference type="AlphaFoldDB" id="A0A8D8ZFE0"/>